<evidence type="ECO:0000313" key="2">
    <source>
        <dbReference type="Proteomes" id="UP001239111"/>
    </source>
</evidence>
<accession>A0ACC2PEJ5</accession>
<reference evidence="1" key="1">
    <citation type="submission" date="2023-04" db="EMBL/GenBank/DDBJ databases">
        <title>A chromosome-level genome assembly of the parasitoid wasp Eretmocerus hayati.</title>
        <authorList>
            <person name="Zhong Y."/>
            <person name="Liu S."/>
            <person name="Liu Y."/>
        </authorList>
    </citation>
    <scope>NUCLEOTIDE SEQUENCE</scope>
    <source>
        <strain evidence="1">ZJU_SS_LIU_2023</strain>
    </source>
</reference>
<keyword evidence="2" id="KW-1185">Reference proteome</keyword>
<dbReference type="Proteomes" id="UP001239111">
    <property type="component" value="Chromosome 2"/>
</dbReference>
<protein>
    <submittedName>
        <fullName evidence="1">Uncharacterized protein</fullName>
    </submittedName>
</protein>
<organism evidence="1 2">
    <name type="scientific">Eretmocerus hayati</name>
    <dbReference type="NCBI Taxonomy" id="131215"/>
    <lineage>
        <taxon>Eukaryota</taxon>
        <taxon>Metazoa</taxon>
        <taxon>Ecdysozoa</taxon>
        <taxon>Arthropoda</taxon>
        <taxon>Hexapoda</taxon>
        <taxon>Insecta</taxon>
        <taxon>Pterygota</taxon>
        <taxon>Neoptera</taxon>
        <taxon>Endopterygota</taxon>
        <taxon>Hymenoptera</taxon>
        <taxon>Apocrita</taxon>
        <taxon>Proctotrupomorpha</taxon>
        <taxon>Chalcidoidea</taxon>
        <taxon>Aphelinidae</taxon>
        <taxon>Aphelininae</taxon>
        <taxon>Eretmocerus</taxon>
    </lineage>
</organism>
<evidence type="ECO:0000313" key="1">
    <source>
        <dbReference type="EMBL" id="KAJ8681221.1"/>
    </source>
</evidence>
<proteinExistence type="predicted"/>
<name>A0ACC2PEJ5_9HYME</name>
<sequence length="1006" mass="111705">MRRWRNADFQATPDDQSSRSIWFDRTKILDAVSCADYDKVEKLINSGYSVNCSDRRYHSGNTCLHLALKNHDAKMVNILLDAGADINRFNQFGETPLHVHMHNRKGSSSLLKILIDKGADINAVDKISSESESSYPLHEAVKYGSYDAAKYLIENGAHMDVFDVWGRTPLHIASAQKSDFAKLLVESGANVNAVDVEPKPKTNMKRSSLRIQSDVQSAKGLYPLHVAVKSDRLHAVELLIKHGADVDAMDSENRSALYYAVEKDCRDIVSILFKAGARIEVQIVQPISESIEKSPTESLEHAIRMHSTEDAGMACTQRGRSKRARKVVVSPPKTAFDLLLMAVRNGNIDIVEMLLIADEQMNSSSCRDKKTTFLHEALKWGRKNIAELFLKRGVDVNALDDNSKDAMYYAALVERTRDIDSVEYHEILQLLFSYGAVIKDRKNLLRSSILHGNVGTLKLLSCHGLELKELTTWTGEEQPVLCLAARNKNVDVLKYSLRTALFDVNAHDPIKRVTPLINAVQYEHFAHAKILLDWHAESNLPDYNLIATPMHLALMNKLDKFVDLLLFADVVNVVGTKKILTHKSREFILSQARKSRDRTIMQHFIRYGALFNTLHHESNVVFDKNDVLKIFSHRSDPFYREFYDKCIDEISYMKSLVVVDQMTFYDLFQHLSRSSISVLGPDYTDLDELTHCIEQMNFEGGSRLHLAVIVLVGVALGLPAQGDKQKGLQSFDQRQDGNVNVQIDLKDVRVVALIDSDAFDDYSNIDYAYDYADFTIKPKPTAKPKPISTTASPSSPSSPLSNPAPILTILSGGSTSSPKPESANHPDSTATPSVTTQATSASAETASAPAAQPSIQIKPASNISSIESDPIPPISAPPQQINISQVEPAQQPKPEGKPSDSSAVSTSKPTPAEVKPYSAWTHQQHQQEISETNNNANPVVPAVLVDPRRKCPTGFLPKGGKCFKRRLSLISPRLALMKLAPALIRQTKMLTSGIRSSNRTVAGEHH</sequence>
<comment type="caution">
    <text evidence="1">The sequence shown here is derived from an EMBL/GenBank/DDBJ whole genome shotgun (WGS) entry which is preliminary data.</text>
</comment>
<dbReference type="EMBL" id="CM056742">
    <property type="protein sequence ID" value="KAJ8681221.1"/>
    <property type="molecule type" value="Genomic_DNA"/>
</dbReference>
<gene>
    <name evidence="1" type="ORF">QAD02_017008</name>
</gene>